<dbReference type="Gene3D" id="3.40.50.2300">
    <property type="match status" value="2"/>
</dbReference>
<feature type="compositionally biased region" description="Basic residues" evidence="3">
    <location>
        <begin position="1"/>
        <end position="30"/>
    </location>
</feature>
<evidence type="ECO:0000313" key="6">
    <source>
        <dbReference type="Proteomes" id="UP001158644"/>
    </source>
</evidence>
<dbReference type="Pfam" id="PF13458">
    <property type="entry name" value="Peripla_BP_6"/>
    <property type="match status" value="1"/>
</dbReference>
<dbReference type="SUPFAM" id="SSF53822">
    <property type="entry name" value="Periplasmic binding protein-like I"/>
    <property type="match status" value="1"/>
</dbReference>
<dbReference type="Proteomes" id="UP001158644">
    <property type="component" value="Unassembled WGS sequence"/>
</dbReference>
<evidence type="ECO:0000313" key="5">
    <source>
        <dbReference type="EMBL" id="MDH1180404.1"/>
    </source>
</evidence>
<gene>
    <name evidence="5" type="ORF">N5C72_20165</name>
</gene>
<dbReference type="InterPro" id="IPR028082">
    <property type="entry name" value="Peripla_BP_I"/>
</dbReference>
<comment type="similarity">
    <text evidence="1">Belongs to the leucine-binding protein family.</text>
</comment>
<evidence type="ECO:0000259" key="4">
    <source>
        <dbReference type="Pfam" id="PF13458"/>
    </source>
</evidence>
<dbReference type="PROSITE" id="PS51318">
    <property type="entry name" value="TAT"/>
    <property type="match status" value="1"/>
</dbReference>
<dbReference type="AlphaFoldDB" id="A0ABD4Z1H3"/>
<name>A0ABD4Z1H3_9BURK</name>
<organism evidence="5 6">
    <name type="scientific">Achromobacter mucicolens</name>
    <dbReference type="NCBI Taxonomy" id="1389922"/>
    <lineage>
        <taxon>Bacteria</taxon>
        <taxon>Pseudomonadati</taxon>
        <taxon>Pseudomonadota</taxon>
        <taxon>Betaproteobacteria</taxon>
        <taxon>Burkholderiales</taxon>
        <taxon>Alcaligenaceae</taxon>
        <taxon>Achromobacter</taxon>
    </lineage>
</organism>
<dbReference type="InterPro" id="IPR006311">
    <property type="entry name" value="TAT_signal"/>
</dbReference>
<sequence>MARTRHRSVKKQISPQHKKKQSRGRAVSRHIRSEESRLTRNQGTNMKTQQPKNTSRRDFLSVGLVLAGAGLAPWSLRAAPAGQPFRIGALNSITGVGGPYGVPMLEAIRLAVDEVNAAGGAAGRQLQLFAEDDQTKPDAAVLAAKKLIEVNQVQAVVGIWPSSVGLAVMPITNNAGLIMMNTCGAPEMLTENRKGLAWMFQASNAAFGRAFAEVARQRGFKRPAVMAFNNSTFVGLANYFKETWEKDGGKVSSMVIYEPNQTTYRTELNRVLATKPDVIAMGSYRPDATILLREWYQTGQDCKFIMPGWTANEALVKALGKEVTEGIISISNVAASGNPAYKSFSERFRAKVKHDPDVFAAQSYDMVIALALAIEAAGPTADIAAINGQVKAVTRHGGEKISSFAQGRDLIRAGKAVDYDGASSNLEFGAHGETVPDFGVSEIENGKLVLKETVPGTR</sequence>
<proteinExistence type="inferred from homology"/>
<feature type="compositionally biased region" description="Polar residues" evidence="3">
    <location>
        <begin position="39"/>
        <end position="53"/>
    </location>
</feature>
<comment type="caution">
    <text evidence="5">The sequence shown here is derived from an EMBL/GenBank/DDBJ whole genome shotgun (WGS) entry which is preliminary data.</text>
</comment>
<dbReference type="CDD" id="cd06346">
    <property type="entry name" value="PBP1_ABC_ligand_binding-like"/>
    <property type="match status" value="1"/>
</dbReference>
<dbReference type="PANTHER" id="PTHR30483:SF6">
    <property type="entry name" value="PERIPLASMIC BINDING PROTEIN OF ABC TRANSPORTER FOR NATURAL AMINO ACIDS"/>
    <property type="match status" value="1"/>
</dbReference>
<feature type="region of interest" description="Disordered" evidence="3">
    <location>
        <begin position="1"/>
        <end position="55"/>
    </location>
</feature>
<dbReference type="PANTHER" id="PTHR30483">
    <property type="entry name" value="LEUCINE-SPECIFIC-BINDING PROTEIN"/>
    <property type="match status" value="1"/>
</dbReference>
<evidence type="ECO:0000256" key="3">
    <source>
        <dbReference type="SAM" id="MobiDB-lite"/>
    </source>
</evidence>
<evidence type="ECO:0000256" key="1">
    <source>
        <dbReference type="ARBA" id="ARBA00010062"/>
    </source>
</evidence>
<evidence type="ECO:0000256" key="2">
    <source>
        <dbReference type="ARBA" id="ARBA00022729"/>
    </source>
</evidence>
<dbReference type="InterPro" id="IPR051010">
    <property type="entry name" value="BCAA_transport"/>
</dbReference>
<dbReference type="EMBL" id="JAOBZK010000031">
    <property type="protein sequence ID" value="MDH1180404.1"/>
    <property type="molecule type" value="Genomic_DNA"/>
</dbReference>
<keyword evidence="2" id="KW-0732">Signal</keyword>
<dbReference type="InterPro" id="IPR028081">
    <property type="entry name" value="Leu-bd"/>
</dbReference>
<reference evidence="5 6" key="1">
    <citation type="submission" date="2022-09" db="EMBL/GenBank/DDBJ databases">
        <title>Intensive care unit water sources are persistently colonized with multi-drug resistant bacteria and are the site of extensive horizontal gene transfer of antibiotic resistance genes.</title>
        <authorList>
            <person name="Diorio-Toth L."/>
        </authorList>
    </citation>
    <scope>NUCLEOTIDE SEQUENCE [LARGE SCALE GENOMIC DNA]</scope>
    <source>
        <strain evidence="5 6">GD03967</strain>
    </source>
</reference>
<protein>
    <submittedName>
        <fullName evidence="5">ABC transporter substrate-binding protein</fullName>
    </submittedName>
</protein>
<feature type="domain" description="Leucine-binding protein" evidence="4">
    <location>
        <begin position="85"/>
        <end position="393"/>
    </location>
</feature>
<accession>A0ABD4Z1H3</accession>